<gene>
    <name evidence="10" type="ORF">CTEN210_09474</name>
</gene>
<evidence type="ECO:0000256" key="4">
    <source>
        <dbReference type="ARBA" id="ARBA00023026"/>
    </source>
</evidence>
<dbReference type="InterPro" id="IPR033116">
    <property type="entry name" value="TRYPSIN_SER"/>
</dbReference>
<dbReference type="InterPro" id="IPR001314">
    <property type="entry name" value="Peptidase_S1A"/>
</dbReference>
<keyword evidence="2 6" id="KW-0378">Hydrolase</keyword>
<dbReference type="InterPro" id="IPR001254">
    <property type="entry name" value="Trypsin_dom"/>
</dbReference>
<comment type="caution">
    <text evidence="10">The sequence shown here is derived from an EMBL/GenBank/DDBJ whole genome shotgun (WGS) entry which is preliminary data.</text>
</comment>
<keyword evidence="11" id="KW-1185">Reference proteome</keyword>
<evidence type="ECO:0000313" key="10">
    <source>
        <dbReference type="EMBL" id="GFH52998.1"/>
    </source>
</evidence>
<dbReference type="CDD" id="cd00190">
    <property type="entry name" value="Tryp_SPc"/>
    <property type="match status" value="1"/>
</dbReference>
<keyword evidence="4" id="KW-0843">Virulence</keyword>
<feature type="chain" id="PRO_5042089429" description="Peptidase S1 domain-containing protein" evidence="8">
    <location>
        <begin position="19"/>
        <end position="482"/>
    </location>
</feature>
<dbReference type="PANTHER" id="PTHR24252:SF7">
    <property type="entry name" value="HYALIN"/>
    <property type="match status" value="1"/>
</dbReference>
<name>A0AAD3H7M5_9STRA</name>
<feature type="region of interest" description="Disordered" evidence="7">
    <location>
        <begin position="23"/>
        <end position="49"/>
    </location>
</feature>
<dbReference type="InterPro" id="IPR043504">
    <property type="entry name" value="Peptidase_S1_PA_chymotrypsin"/>
</dbReference>
<reference evidence="10 11" key="1">
    <citation type="journal article" date="2021" name="Sci. Rep.">
        <title>The genome of the diatom Chaetoceros tenuissimus carries an ancient integrated fragment of an extant virus.</title>
        <authorList>
            <person name="Hongo Y."/>
            <person name="Kimura K."/>
            <person name="Takaki Y."/>
            <person name="Yoshida Y."/>
            <person name="Baba S."/>
            <person name="Kobayashi G."/>
            <person name="Nagasaki K."/>
            <person name="Hano T."/>
            <person name="Tomaru Y."/>
        </authorList>
    </citation>
    <scope>NUCLEOTIDE SEQUENCE [LARGE SCALE GENOMIC DNA]</scope>
    <source>
        <strain evidence="10 11">NIES-3715</strain>
    </source>
</reference>
<dbReference type="PROSITE" id="PS00135">
    <property type="entry name" value="TRYPSIN_SER"/>
    <property type="match status" value="1"/>
</dbReference>
<keyword evidence="5" id="KW-1015">Disulfide bond</keyword>
<dbReference type="PRINTS" id="PR00722">
    <property type="entry name" value="CHYMOTRYPSIN"/>
</dbReference>
<dbReference type="InterPro" id="IPR009003">
    <property type="entry name" value="Peptidase_S1_PA"/>
</dbReference>
<dbReference type="Gene3D" id="2.40.10.10">
    <property type="entry name" value="Trypsin-like serine proteases"/>
    <property type="match status" value="1"/>
</dbReference>
<dbReference type="AlphaFoldDB" id="A0AAD3H7M5"/>
<evidence type="ECO:0000256" key="2">
    <source>
        <dbReference type="ARBA" id="ARBA00022801"/>
    </source>
</evidence>
<keyword evidence="1 6" id="KW-0645">Protease</keyword>
<evidence type="ECO:0000256" key="1">
    <source>
        <dbReference type="ARBA" id="ARBA00022670"/>
    </source>
</evidence>
<keyword evidence="8" id="KW-0732">Signal</keyword>
<feature type="domain" description="Peptidase S1" evidence="9">
    <location>
        <begin position="122"/>
        <end position="350"/>
    </location>
</feature>
<dbReference type="SUPFAM" id="SSF50494">
    <property type="entry name" value="Trypsin-like serine proteases"/>
    <property type="match status" value="1"/>
</dbReference>
<evidence type="ECO:0000256" key="3">
    <source>
        <dbReference type="ARBA" id="ARBA00022825"/>
    </source>
</evidence>
<keyword evidence="3 6" id="KW-0720">Serine protease</keyword>
<evidence type="ECO:0000256" key="8">
    <source>
        <dbReference type="SAM" id="SignalP"/>
    </source>
</evidence>
<evidence type="ECO:0000259" key="9">
    <source>
        <dbReference type="PROSITE" id="PS50240"/>
    </source>
</evidence>
<dbReference type="GO" id="GO:0004252">
    <property type="term" value="F:serine-type endopeptidase activity"/>
    <property type="evidence" value="ECO:0007669"/>
    <property type="project" value="InterPro"/>
</dbReference>
<evidence type="ECO:0000256" key="6">
    <source>
        <dbReference type="RuleBase" id="RU363034"/>
    </source>
</evidence>
<dbReference type="Proteomes" id="UP001054902">
    <property type="component" value="Unassembled WGS sequence"/>
</dbReference>
<proteinExistence type="predicted"/>
<dbReference type="InterPro" id="IPR018114">
    <property type="entry name" value="TRYPSIN_HIS"/>
</dbReference>
<evidence type="ECO:0000313" key="11">
    <source>
        <dbReference type="Proteomes" id="UP001054902"/>
    </source>
</evidence>
<dbReference type="FunFam" id="2.40.10.10:FF:000068">
    <property type="entry name" value="transmembrane protease serine 2"/>
    <property type="match status" value="1"/>
</dbReference>
<feature type="signal peptide" evidence="8">
    <location>
        <begin position="1"/>
        <end position="18"/>
    </location>
</feature>
<protein>
    <recommendedName>
        <fullName evidence="9">Peptidase S1 domain-containing protein</fullName>
    </recommendedName>
</protein>
<dbReference type="PANTHER" id="PTHR24252">
    <property type="entry name" value="ACROSIN-RELATED"/>
    <property type="match status" value="1"/>
</dbReference>
<dbReference type="EMBL" id="BLLK01000046">
    <property type="protein sequence ID" value="GFH52998.1"/>
    <property type="molecule type" value="Genomic_DNA"/>
</dbReference>
<evidence type="ECO:0000256" key="5">
    <source>
        <dbReference type="ARBA" id="ARBA00023157"/>
    </source>
</evidence>
<dbReference type="FunFam" id="2.40.10.10:FF:000036">
    <property type="entry name" value="Trypsin beta"/>
    <property type="match status" value="1"/>
</dbReference>
<dbReference type="SMART" id="SM00020">
    <property type="entry name" value="Tryp_SPc"/>
    <property type="match status" value="1"/>
</dbReference>
<dbReference type="Pfam" id="PF00089">
    <property type="entry name" value="Trypsin"/>
    <property type="match status" value="1"/>
</dbReference>
<evidence type="ECO:0000256" key="7">
    <source>
        <dbReference type="SAM" id="MobiDB-lite"/>
    </source>
</evidence>
<dbReference type="PROSITE" id="PS00134">
    <property type="entry name" value="TRYPSIN_HIS"/>
    <property type="match status" value="1"/>
</dbReference>
<organism evidence="10 11">
    <name type="scientific">Chaetoceros tenuissimus</name>
    <dbReference type="NCBI Taxonomy" id="426638"/>
    <lineage>
        <taxon>Eukaryota</taxon>
        <taxon>Sar</taxon>
        <taxon>Stramenopiles</taxon>
        <taxon>Ochrophyta</taxon>
        <taxon>Bacillariophyta</taxon>
        <taxon>Coscinodiscophyceae</taxon>
        <taxon>Chaetocerotophycidae</taxon>
        <taxon>Chaetocerotales</taxon>
        <taxon>Chaetocerotaceae</taxon>
        <taxon>Chaetoceros</taxon>
    </lineage>
</organism>
<sequence>MKLFIPTLICCNAFLASAIHVGENESDKKKERRKLQQGFPVPPDDMPPMNFLPPSDVKVPGDLGSHGFTVAGFPDTDSGNAQGLPVGGFASGVGGVVDSGASNLHIGGPGDSGNDSGDPSNIINGVLAKNGEYPWYSRIMKNSGSQWCGGSLIAEDWVLTAAHCFPPGVSGLNVFVGALCMDSHTNCDQKVEAFTIRQVILHPQYDPNGWANDYALIRLNGKSSIAPVQIDNMNLSWGFGSRKPLRVAGFGATTSDGSTYPTKLYHADLGYVPPNECKQMMGSNRIQDNMLCAIGNNQDACYGDSGGPLFDHQSQRLMGLVSWGYGCNIGLPTVFARIASQFDWLRNNVCPNTEKKPEFCGQRMSAKPTCKNEKHGILELEFETDNWAPEDNTVQVFAKKQGAFKKRRMNIKKINKRNALFTKYKCLNKNKCYMFVMKDENGDGICCSHGAGKYSLTFDDEPIVINRSFTNQHEDVLYFGNC</sequence>
<dbReference type="GO" id="GO:0006508">
    <property type="term" value="P:proteolysis"/>
    <property type="evidence" value="ECO:0007669"/>
    <property type="project" value="UniProtKB-KW"/>
</dbReference>
<accession>A0AAD3H7M5</accession>
<dbReference type="PROSITE" id="PS50240">
    <property type="entry name" value="TRYPSIN_DOM"/>
    <property type="match status" value="1"/>
</dbReference>